<proteinExistence type="inferred from homology"/>
<feature type="coiled-coil region" evidence="6">
    <location>
        <begin position="663"/>
        <end position="732"/>
    </location>
</feature>
<comment type="function">
    <text evidence="6">Required for chromosome condensation and partitioning.</text>
</comment>
<evidence type="ECO:0000259" key="8">
    <source>
        <dbReference type="SMART" id="SM00968"/>
    </source>
</evidence>
<evidence type="ECO:0000313" key="10">
    <source>
        <dbReference type="Proteomes" id="UP001595796"/>
    </source>
</evidence>
<dbReference type="HAMAP" id="MF_01894">
    <property type="entry name" value="Smc_prok"/>
    <property type="match status" value="1"/>
</dbReference>
<feature type="domain" description="SMC hinge" evidence="8">
    <location>
        <begin position="505"/>
        <end position="593"/>
    </location>
</feature>
<evidence type="ECO:0000256" key="3">
    <source>
        <dbReference type="ARBA" id="ARBA00022840"/>
    </source>
</evidence>
<keyword evidence="2 6" id="KW-0547">Nucleotide-binding</keyword>
<dbReference type="EMBL" id="JBHSJF010000001">
    <property type="protein sequence ID" value="MFC5066696.1"/>
    <property type="molecule type" value="Genomic_DNA"/>
</dbReference>
<dbReference type="SMART" id="SM00968">
    <property type="entry name" value="SMC_hinge"/>
    <property type="match status" value="1"/>
</dbReference>
<organism evidence="9 10">
    <name type="scientific">Flaviflagellibacter deserti</name>
    <dbReference type="NCBI Taxonomy" id="2267266"/>
    <lineage>
        <taxon>Bacteria</taxon>
        <taxon>Pseudomonadati</taxon>
        <taxon>Pseudomonadota</taxon>
        <taxon>Alphaproteobacteria</taxon>
        <taxon>Hyphomicrobiales</taxon>
        <taxon>Flaviflagellibacter</taxon>
    </lineage>
</organism>
<feature type="coiled-coil region" evidence="6">
    <location>
        <begin position="465"/>
        <end position="499"/>
    </location>
</feature>
<dbReference type="InterPro" id="IPR036277">
    <property type="entry name" value="SMC_hinge_sf"/>
</dbReference>
<dbReference type="InterPro" id="IPR010935">
    <property type="entry name" value="SMC_hinge"/>
</dbReference>
<comment type="domain">
    <text evidence="6">Contains large globular domains required for ATP hydrolysis at each terminus and a third globular domain forming a flexible hinge near the middle of the molecule. These domains are separated by coiled-coil structures.</text>
</comment>
<dbReference type="PIRSF" id="PIRSF005719">
    <property type="entry name" value="SMC"/>
    <property type="match status" value="1"/>
</dbReference>
<evidence type="ECO:0000256" key="4">
    <source>
        <dbReference type="ARBA" id="ARBA00023054"/>
    </source>
</evidence>
<feature type="coiled-coil region" evidence="6">
    <location>
        <begin position="788"/>
        <end position="822"/>
    </location>
</feature>
<evidence type="ECO:0000256" key="7">
    <source>
        <dbReference type="SAM" id="MobiDB-lite"/>
    </source>
</evidence>
<comment type="similarity">
    <text evidence="6">Belongs to the SMC family.</text>
</comment>
<evidence type="ECO:0000256" key="2">
    <source>
        <dbReference type="ARBA" id="ARBA00022741"/>
    </source>
</evidence>
<feature type="coiled-coil region" evidence="6">
    <location>
        <begin position="289"/>
        <end position="432"/>
    </location>
</feature>
<dbReference type="InterPro" id="IPR024704">
    <property type="entry name" value="SMC"/>
</dbReference>
<accession>A0ABV9YXX2</accession>
<gene>
    <name evidence="6" type="primary">smc</name>
    <name evidence="9" type="ORF">ACFPFW_01540</name>
</gene>
<protein>
    <recommendedName>
        <fullName evidence="6">Chromosome partition protein Smc</fullName>
    </recommendedName>
</protein>
<sequence length="1146" mass="124980">MKLTRLRLVGFKSFVDASELVIQPGLTGVVGPNGCGKSNLVEALRWAMGESSHKALRAAEMNDVIFAGSGGRPSRNTAEVVIALDNSNRLAPAPFTEQEELEISRRIERDKGSTYRVNGREVRARDVQLLFADASTGARSPALVRQGQIGEIINARPEARRRVLEEAAGIAGLHARRHESELKLRAAEQNLDRVEDVLGRMQTQLEGLKRQARQAVRYRQLSADIRRLESLTLARAVAEAIAERDEAVRAVQEAERQLATATLTQGEAARIEAVAAHELPTLRDASAAASAALERIRRAGEDLDREEKQARERLAHLIRQIAQLDDDREREKSLADDAAATLARFEADVAALDADEAQAEDREAAATKRVAEVGESLAALEAALAEANAALAARTAERDTLSRARNDASSRAARLSAELQKLDAEAAQIEATPPTDLAGIAAEAEAASAKVAETEATAAASEIALAAAREREQQARGAFQTAESELRRYEVEARTLSKVLDVETKKLWPPVIDKVSVKPGYEAALAAALGEDLTVPDDTSAPIHWGQMDLFDTDPALPDGATPLSSVVDVPPALARRLAQIGIVARADARRLQSRLSPGQRLVSVEGDLWRWDGFVATAESETPAARRLAGRNRLKELEQQLLVAIDQMVVRKAEAEKAQTIVAAATREEQAARDAVRNARRTFDSLRERAADAERQIAKYEARRTSVVEQRARVSTDAAEAQQRLAEAEAALSALTPAADLEGERDRLRISVERERTIAGDARAAQTALAREREGRVRQREAIARDRASWETRLQGADDRLAKMEERRIAAETERAALDDVPEATAAKRRTLMLTMGEAEIAAKAAADRLAEGESKKNSADTAARDAIRALGDRRASLAREETRRDAANERLAEARRRFIEATEEDPDIAARSAASDPQPLETLSNDLARLKSDRDRLGAVNLRAEDELTEVQQAYDGLVAERDDLIEAIKRLRQGIQSLNREGRDRLSTAFDAVNAHFVRLFATLFGGGEAKLELIESDDPLEAGLEVIARPPGKRPQTLSLLSGGEQALTAMALIFAIFLTNPAPLCVLDEVDAPLDDANVERFCDLLEAMRGDTDTRFLVVTHNPVTMSRMDRLFGVTMAERGVSQLVSVDLEAAERLREAV</sequence>
<keyword evidence="10" id="KW-1185">Reference proteome</keyword>
<comment type="subcellular location">
    <subcellularLocation>
        <location evidence="6">Cytoplasm</location>
    </subcellularLocation>
</comment>
<evidence type="ECO:0000313" key="9">
    <source>
        <dbReference type="EMBL" id="MFC5066696.1"/>
    </source>
</evidence>
<dbReference type="PANTHER" id="PTHR43977">
    <property type="entry name" value="STRUCTURAL MAINTENANCE OF CHROMOSOMES PROTEIN 3"/>
    <property type="match status" value="1"/>
</dbReference>
<evidence type="ECO:0000256" key="1">
    <source>
        <dbReference type="ARBA" id="ARBA00022490"/>
    </source>
</evidence>
<feature type="coiled-coil region" evidence="6">
    <location>
        <begin position="170"/>
        <end position="211"/>
    </location>
</feature>
<keyword evidence="4 6" id="KW-0175">Coiled coil</keyword>
<keyword evidence="3 6" id="KW-0067">ATP-binding</keyword>
<name>A0ABV9YXX2_9HYPH</name>
<dbReference type="Gene3D" id="3.40.50.300">
    <property type="entry name" value="P-loop containing nucleotide triphosphate hydrolases"/>
    <property type="match status" value="2"/>
</dbReference>
<reference evidence="10" key="1">
    <citation type="journal article" date="2019" name="Int. J. Syst. Evol. Microbiol.">
        <title>The Global Catalogue of Microorganisms (GCM) 10K type strain sequencing project: providing services to taxonomists for standard genome sequencing and annotation.</title>
        <authorList>
            <consortium name="The Broad Institute Genomics Platform"/>
            <consortium name="The Broad Institute Genome Sequencing Center for Infectious Disease"/>
            <person name="Wu L."/>
            <person name="Ma J."/>
        </authorList>
    </citation>
    <scope>NUCLEOTIDE SEQUENCE [LARGE SCALE GENOMIC DNA]</scope>
    <source>
        <strain evidence="10">CGMCC 1.16444</strain>
    </source>
</reference>
<dbReference type="Pfam" id="PF02463">
    <property type="entry name" value="SMC_N"/>
    <property type="match status" value="1"/>
</dbReference>
<dbReference type="RefSeq" id="WP_114955463.1">
    <property type="nucleotide sequence ID" value="NZ_JBHSJF010000001.1"/>
</dbReference>
<keyword evidence="1 6" id="KW-0963">Cytoplasm</keyword>
<comment type="subunit">
    <text evidence="6">Homodimer.</text>
</comment>
<keyword evidence="5 6" id="KW-0238">DNA-binding</keyword>
<feature type="binding site" evidence="6">
    <location>
        <begin position="32"/>
        <end position="39"/>
    </location>
    <ligand>
        <name>ATP</name>
        <dbReference type="ChEBI" id="CHEBI:30616"/>
    </ligand>
</feature>
<evidence type="ECO:0000256" key="5">
    <source>
        <dbReference type="ARBA" id="ARBA00023125"/>
    </source>
</evidence>
<dbReference type="Proteomes" id="UP001595796">
    <property type="component" value="Unassembled WGS sequence"/>
</dbReference>
<dbReference type="SUPFAM" id="SSF52540">
    <property type="entry name" value="P-loop containing nucleoside triphosphate hydrolases"/>
    <property type="match status" value="1"/>
</dbReference>
<dbReference type="InterPro" id="IPR027417">
    <property type="entry name" value="P-loop_NTPase"/>
</dbReference>
<dbReference type="InterPro" id="IPR011890">
    <property type="entry name" value="SMC_prok"/>
</dbReference>
<feature type="region of interest" description="Disordered" evidence="7">
    <location>
        <begin position="904"/>
        <end position="924"/>
    </location>
</feature>
<dbReference type="CDD" id="cd03278">
    <property type="entry name" value="ABC_SMC_barmotin"/>
    <property type="match status" value="1"/>
</dbReference>
<comment type="caution">
    <text evidence="9">The sequence shown here is derived from an EMBL/GenBank/DDBJ whole genome shotgun (WGS) entry which is preliminary data.</text>
</comment>
<feature type="coiled-coil region" evidence="6">
    <location>
        <begin position="237"/>
        <end position="264"/>
    </location>
</feature>
<dbReference type="SUPFAM" id="SSF75553">
    <property type="entry name" value="Smc hinge domain"/>
    <property type="match status" value="1"/>
</dbReference>
<evidence type="ECO:0000256" key="6">
    <source>
        <dbReference type="HAMAP-Rule" id="MF_01894"/>
    </source>
</evidence>
<dbReference type="InterPro" id="IPR003395">
    <property type="entry name" value="RecF/RecN/SMC_N"/>
</dbReference>